<sequence length="42" mass="5069">MYKLVSRDFSRLYLHIKEVTKVHDIDEMIYADPIDCKEHSTK</sequence>
<name>A0A8S5MQD1_9CAUD</name>
<reference evidence="1" key="1">
    <citation type="journal article" date="2021" name="Proc. Natl. Acad. Sci. U.S.A.">
        <title>A Catalog of Tens of Thousands of Viruses from Human Metagenomes Reveals Hidden Associations with Chronic Diseases.</title>
        <authorList>
            <person name="Tisza M.J."/>
            <person name="Buck C.B."/>
        </authorList>
    </citation>
    <scope>NUCLEOTIDE SEQUENCE</scope>
    <source>
        <strain evidence="1">CtsIQ24</strain>
    </source>
</reference>
<accession>A0A8S5MQD1</accession>
<proteinExistence type="predicted"/>
<organism evidence="1">
    <name type="scientific">Siphoviridae sp. ctsIQ24</name>
    <dbReference type="NCBI Taxonomy" id="2826484"/>
    <lineage>
        <taxon>Viruses</taxon>
        <taxon>Duplodnaviria</taxon>
        <taxon>Heunggongvirae</taxon>
        <taxon>Uroviricota</taxon>
        <taxon>Caudoviricetes</taxon>
    </lineage>
</organism>
<protein>
    <submittedName>
        <fullName evidence="1">Uncharacterized protein</fullName>
    </submittedName>
</protein>
<evidence type="ECO:0000313" key="1">
    <source>
        <dbReference type="EMBL" id="DAD84163.1"/>
    </source>
</evidence>
<dbReference type="EMBL" id="BK014953">
    <property type="protein sequence ID" value="DAD84163.1"/>
    <property type="molecule type" value="Genomic_DNA"/>
</dbReference>